<sequence>MTHRAPETHTGDHDALAVGWALHTLDPDEATAFEAHLETCPTCRRTVDDTTAILGDLGGAVVPSDPPPRLRQRLLDAVDADLAAGSGPGVDTPDAPSPGPVPSPEEPSPERRDATVVPLAPRRRATRWLAAAAVVLVVAAIGGLTAANQSLRDERDSAQAAAAAQAEREAAVADVLRDAGSPGVSHAVLAGAQGGIVGLVVDDGTGQRVLTTGLGPNDAASEIYVLWGLVDGTPQALGTFDVGGRAPDVRSVPSSPEAVPYAGFAVSLEPGRTAPASPTRVVASGQVGR</sequence>
<comment type="subcellular location">
    <subcellularLocation>
        <location evidence="2">Cell membrane</location>
    </subcellularLocation>
    <subcellularLocation>
        <location evidence="1">Membrane</location>
        <topology evidence="1">Single-pass membrane protein</topology>
    </subcellularLocation>
</comment>
<dbReference type="PANTHER" id="PTHR37461">
    <property type="entry name" value="ANTI-SIGMA-K FACTOR RSKA"/>
    <property type="match status" value="1"/>
</dbReference>
<evidence type="ECO:0000256" key="4">
    <source>
        <dbReference type="ARBA" id="ARBA00022692"/>
    </source>
</evidence>
<accession>A0ABV9ZGK1</accession>
<keyword evidence="16" id="KW-1185">Reference proteome</keyword>
<dbReference type="RefSeq" id="WP_378021471.1">
    <property type="nucleotide sequence ID" value="NZ_JBHSKG010000006.1"/>
</dbReference>
<evidence type="ECO:0000259" key="14">
    <source>
        <dbReference type="Pfam" id="PF13490"/>
    </source>
</evidence>
<protein>
    <recommendedName>
        <fullName evidence="10">Regulator of SigK</fullName>
    </recommendedName>
    <alternativeName>
        <fullName evidence="9">Sigma-K anti-sigma factor RskA</fullName>
    </alternativeName>
</protein>
<evidence type="ECO:0000256" key="11">
    <source>
        <dbReference type="SAM" id="MobiDB-lite"/>
    </source>
</evidence>
<evidence type="ECO:0000256" key="5">
    <source>
        <dbReference type="ARBA" id="ARBA00022989"/>
    </source>
</evidence>
<dbReference type="EMBL" id="JBHSKG010000006">
    <property type="protein sequence ID" value="MFC5139273.1"/>
    <property type="molecule type" value="Genomic_DNA"/>
</dbReference>
<evidence type="ECO:0000256" key="8">
    <source>
        <dbReference type="ARBA" id="ARBA00023163"/>
    </source>
</evidence>
<organism evidence="15 16">
    <name type="scientific">Actinomycetospora rhizophila</name>
    <dbReference type="NCBI Taxonomy" id="1416876"/>
    <lineage>
        <taxon>Bacteria</taxon>
        <taxon>Bacillati</taxon>
        <taxon>Actinomycetota</taxon>
        <taxon>Actinomycetes</taxon>
        <taxon>Pseudonocardiales</taxon>
        <taxon>Pseudonocardiaceae</taxon>
        <taxon>Actinomycetospora</taxon>
    </lineage>
</organism>
<keyword evidence="5 12" id="KW-1133">Transmembrane helix</keyword>
<evidence type="ECO:0000259" key="13">
    <source>
        <dbReference type="Pfam" id="PF10099"/>
    </source>
</evidence>
<feature type="transmembrane region" description="Helical" evidence="12">
    <location>
        <begin position="128"/>
        <end position="147"/>
    </location>
</feature>
<dbReference type="InterPro" id="IPR041916">
    <property type="entry name" value="Anti_sigma_zinc_sf"/>
</dbReference>
<evidence type="ECO:0000256" key="3">
    <source>
        <dbReference type="ARBA" id="ARBA00022475"/>
    </source>
</evidence>
<name>A0ABV9ZGK1_9PSEU</name>
<dbReference type="InterPro" id="IPR027383">
    <property type="entry name" value="Znf_put"/>
</dbReference>
<dbReference type="Pfam" id="PF10099">
    <property type="entry name" value="RskA_C"/>
    <property type="match status" value="1"/>
</dbReference>
<gene>
    <name evidence="15" type="ORF">ACFPK1_13600</name>
</gene>
<proteinExistence type="predicted"/>
<dbReference type="Gene3D" id="1.10.10.1320">
    <property type="entry name" value="Anti-sigma factor, zinc-finger domain"/>
    <property type="match status" value="1"/>
</dbReference>
<feature type="domain" description="Anti-sigma K factor RskA C-terminal" evidence="13">
    <location>
        <begin position="130"/>
        <end position="279"/>
    </location>
</feature>
<reference evidence="16" key="1">
    <citation type="journal article" date="2019" name="Int. J. Syst. Evol. Microbiol.">
        <title>The Global Catalogue of Microorganisms (GCM) 10K type strain sequencing project: providing services to taxonomists for standard genome sequencing and annotation.</title>
        <authorList>
            <consortium name="The Broad Institute Genomics Platform"/>
            <consortium name="The Broad Institute Genome Sequencing Center for Infectious Disease"/>
            <person name="Wu L."/>
            <person name="Ma J."/>
        </authorList>
    </citation>
    <scope>NUCLEOTIDE SEQUENCE [LARGE SCALE GENOMIC DNA]</scope>
    <source>
        <strain evidence="16">XZYJ18</strain>
    </source>
</reference>
<evidence type="ECO:0000313" key="15">
    <source>
        <dbReference type="EMBL" id="MFC5139273.1"/>
    </source>
</evidence>
<comment type="caution">
    <text evidence="15">The sequence shown here is derived from an EMBL/GenBank/DDBJ whole genome shotgun (WGS) entry which is preliminary data.</text>
</comment>
<feature type="domain" description="Putative zinc-finger" evidence="14">
    <location>
        <begin position="20"/>
        <end position="44"/>
    </location>
</feature>
<evidence type="ECO:0000256" key="6">
    <source>
        <dbReference type="ARBA" id="ARBA00023015"/>
    </source>
</evidence>
<dbReference type="InterPro" id="IPR051474">
    <property type="entry name" value="Anti-sigma-K/W_factor"/>
</dbReference>
<evidence type="ECO:0000256" key="7">
    <source>
        <dbReference type="ARBA" id="ARBA00023136"/>
    </source>
</evidence>
<dbReference type="PANTHER" id="PTHR37461:SF1">
    <property type="entry name" value="ANTI-SIGMA-K FACTOR RSKA"/>
    <property type="match status" value="1"/>
</dbReference>
<keyword evidence="3" id="KW-1003">Cell membrane</keyword>
<keyword evidence="8" id="KW-0804">Transcription</keyword>
<dbReference type="Pfam" id="PF13490">
    <property type="entry name" value="zf-HC2"/>
    <property type="match status" value="1"/>
</dbReference>
<dbReference type="InterPro" id="IPR018764">
    <property type="entry name" value="RskA_C"/>
</dbReference>
<evidence type="ECO:0000256" key="9">
    <source>
        <dbReference type="ARBA" id="ARBA00029829"/>
    </source>
</evidence>
<evidence type="ECO:0000256" key="10">
    <source>
        <dbReference type="ARBA" id="ARBA00030803"/>
    </source>
</evidence>
<feature type="compositionally biased region" description="Pro residues" evidence="11">
    <location>
        <begin position="95"/>
        <end position="106"/>
    </location>
</feature>
<evidence type="ECO:0000256" key="12">
    <source>
        <dbReference type="SAM" id="Phobius"/>
    </source>
</evidence>
<keyword evidence="4 12" id="KW-0812">Transmembrane</keyword>
<evidence type="ECO:0000256" key="1">
    <source>
        <dbReference type="ARBA" id="ARBA00004167"/>
    </source>
</evidence>
<feature type="region of interest" description="Disordered" evidence="11">
    <location>
        <begin position="82"/>
        <end position="118"/>
    </location>
</feature>
<dbReference type="Proteomes" id="UP001596175">
    <property type="component" value="Unassembled WGS sequence"/>
</dbReference>
<keyword evidence="6" id="KW-0805">Transcription regulation</keyword>
<evidence type="ECO:0000313" key="16">
    <source>
        <dbReference type="Proteomes" id="UP001596175"/>
    </source>
</evidence>
<evidence type="ECO:0000256" key="2">
    <source>
        <dbReference type="ARBA" id="ARBA00004236"/>
    </source>
</evidence>
<keyword evidence="7 12" id="KW-0472">Membrane</keyword>